<dbReference type="Gene3D" id="3.30.70.270">
    <property type="match status" value="1"/>
</dbReference>
<dbReference type="SUPFAM" id="SSF55073">
    <property type="entry name" value="Nucleotide cyclase"/>
    <property type="match status" value="1"/>
</dbReference>
<evidence type="ECO:0000259" key="4">
    <source>
        <dbReference type="PROSITE" id="PS50887"/>
    </source>
</evidence>
<evidence type="ECO:0000313" key="6">
    <source>
        <dbReference type="Proteomes" id="UP000501602"/>
    </source>
</evidence>
<feature type="domain" description="GGDEF" evidence="4">
    <location>
        <begin position="155"/>
        <end position="293"/>
    </location>
</feature>
<evidence type="ECO:0000256" key="1">
    <source>
        <dbReference type="ARBA" id="ARBA00001946"/>
    </source>
</evidence>
<evidence type="ECO:0000313" key="5">
    <source>
        <dbReference type="EMBL" id="QIZ78777.1"/>
    </source>
</evidence>
<dbReference type="Pfam" id="PF00990">
    <property type="entry name" value="GGDEF"/>
    <property type="match status" value="1"/>
</dbReference>
<dbReference type="FunFam" id="3.30.70.270:FF:000001">
    <property type="entry name" value="Diguanylate cyclase domain protein"/>
    <property type="match status" value="1"/>
</dbReference>
<reference evidence="5 6" key="1">
    <citation type="submission" date="2020-04" db="EMBL/GenBank/DDBJ databases">
        <title>Ferrimonas sp. S7 isolated from sea water.</title>
        <authorList>
            <person name="Bae S.S."/>
            <person name="Baek K."/>
        </authorList>
    </citation>
    <scope>NUCLEOTIDE SEQUENCE [LARGE SCALE GENOMIC DNA]</scope>
    <source>
        <strain evidence="5 6">S7</strain>
    </source>
</reference>
<keyword evidence="6" id="KW-1185">Reference proteome</keyword>
<evidence type="ECO:0000256" key="3">
    <source>
        <dbReference type="ARBA" id="ARBA00034247"/>
    </source>
</evidence>
<sequence length="300" mass="33538">MLSQSRFATVAKLAEQQGIQIGLARQRTDGEMVRTLPLASIQSGLFVGTNIDGYLDYRNQIVVGSWRWIEELDLGLITEINAEEAYQNFDKTSWAISLSQWITNILLLTITILNWLRQAQIERFTLIDPLTEIGNRKHLDAELARILEDVKRSKLAATVMMLDIDKFKPYNDEYGHLKGDKALKLIAAALEVAVPRSTDVVTRYGGEEFCVVLPYTDAEHAKVVADKILSEVVALNITPSSKAHHSALSMSIGYYCCEPHDELEPLMCIENADKALYQAKAQRGNVAVRFGTAELKLARA</sequence>
<dbReference type="GO" id="GO:0005886">
    <property type="term" value="C:plasma membrane"/>
    <property type="evidence" value="ECO:0007669"/>
    <property type="project" value="TreeGrafter"/>
</dbReference>
<dbReference type="AlphaFoldDB" id="A0A6H1UI44"/>
<dbReference type="PANTHER" id="PTHR45138">
    <property type="entry name" value="REGULATORY COMPONENTS OF SENSORY TRANSDUCTION SYSTEM"/>
    <property type="match status" value="1"/>
</dbReference>
<dbReference type="CDD" id="cd01949">
    <property type="entry name" value="GGDEF"/>
    <property type="match status" value="1"/>
</dbReference>
<evidence type="ECO:0000256" key="2">
    <source>
        <dbReference type="ARBA" id="ARBA00012528"/>
    </source>
</evidence>
<comment type="cofactor">
    <cofactor evidence="1">
        <name>Mg(2+)</name>
        <dbReference type="ChEBI" id="CHEBI:18420"/>
    </cofactor>
</comment>
<dbReference type="NCBIfam" id="TIGR00254">
    <property type="entry name" value="GGDEF"/>
    <property type="match status" value="1"/>
</dbReference>
<dbReference type="EC" id="2.7.7.65" evidence="2"/>
<dbReference type="InterPro" id="IPR050469">
    <property type="entry name" value="Diguanylate_Cyclase"/>
</dbReference>
<dbReference type="EMBL" id="CP051180">
    <property type="protein sequence ID" value="QIZ78777.1"/>
    <property type="molecule type" value="Genomic_DNA"/>
</dbReference>
<dbReference type="InterPro" id="IPR043128">
    <property type="entry name" value="Rev_trsase/Diguanyl_cyclase"/>
</dbReference>
<comment type="catalytic activity">
    <reaction evidence="3">
        <text>2 GTP = 3',3'-c-di-GMP + 2 diphosphate</text>
        <dbReference type="Rhea" id="RHEA:24898"/>
        <dbReference type="ChEBI" id="CHEBI:33019"/>
        <dbReference type="ChEBI" id="CHEBI:37565"/>
        <dbReference type="ChEBI" id="CHEBI:58805"/>
        <dbReference type="EC" id="2.7.7.65"/>
    </reaction>
</comment>
<organism evidence="5 6">
    <name type="scientific">Ferrimonas lipolytica</name>
    <dbReference type="NCBI Taxonomy" id="2724191"/>
    <lineage>
        <taxon>Bacteria</taxon>
        <taxon>Pseudomonadati</taxon>
        <taxon>Pseudomonadota</taxon>
        <taxon>Gammaproteobacteria</taxon>
        <taxon>Alteromonadales</taxon>
        <taxon>Ferrimonadaceae</taxon>
        <taxon>Ferrimonas</taxon>
    </lineage>
</organism>
<dbReference type="GO" id="GO:1902201">
    <property type="term" value="P:negative regulation of bacterial-type flagellum-dependent cell motility"/>
    <property type="evidence" value="ECO:0007669"/>
    <property type="project" value="TreeGrafter"/>
</dbReference>
<dbReference type="Proteomes" id="UP000501602">
    <property type="component" value="Chromosome"/>
</dbReference>
<dbReference type="PANTHER" id="PTHR45138:SF9">
    <property type="entry name" value="DIGUANYLATE CYCLASE DGCM-RELATED"/>
    <property type="match status" value="1"/>
</dbReference>
<dbReference type="SMART" id="SM00267">
    <property type="entry name" value="GGDEF"/>
    <property type="match status" value="1"/>
</dbReference>
<accession>A0A6H1UI44</accession>
<dbReference type="KEGG" id="fes:HER31_01470"/>
<dbReference type="PROSITE" id="PS50887">
    <property type="entry name" value="GGDEF"/>
    <property type="match status" value="1"/>
</dbReference>
<dbReference type="InterPro" id="IPR000160">
    <property type="entry name" value="GGDEF_dom"/>
</dbReference>
<protein>
    <recommendedName>
        <fullName evidence="2">diguanylate cyclase</fullName>
        <ecNumber evidence="2">2.7.7.65</ecNumber>
    </recommendedName>
</protein>
<gene>
    <name evidence="5" type="ORF">HER31_01470</name>
</gene>
<dbReference type="GO" id="GO:0043709">
    <property type="term" value="P:cell adhesion involved in single-species biofilm formation"/>
    <property type="evidence" value="ECO:0007669"/>
    <property type="project" value="TreeGrafter"/>
</dbReference>
<proteinExistence type="predicted"/>
<dbReference type="GO" id="GO:0052621">
    <property type="term" value="F:diguanylate cyclase activity"/>
    <property type="evidence" value="ECO:0007669"/>
    <property type="project" value="UniProtKB-EC"/>
</dbReference>
<dbReference type="InterPro" id="IPR029787">
    <property type="entry name" value="Nucleotide_cyclase"/>
</dbReference>
<name>A0A6H1UI44_9GAMM</name>